<evidence type="ECO:0000313" key="8">
    <source>
        <dbReference type="EMBL" id="HGI74351.1"/>
    </source>
</evidence>
<dbReference type="InterPro" id="IPR027417">
    <property type="entry name" value="P-loop_NTPase"/>
</dbReference>
<feature type="region of interest" description="Disordered" evidence="7">
    <location>
        <begin position="1"/>
        <end position="24"/>
    </location>
</feature>
<evidence type="ECO:0000256" key="4">
    <source>
        <dbReference type="ARBA" id="ARBA00022993"/>
    </source>
</evidence>
<evidence type="ECO:0000256" key="7">
    <source>
        <dbReference type="SAM" id="MobiDB-lite"/>
    </source>
</evidence>
<comment type="similarity">
    <text evidence="1 5">Belongs to the CoaE family.</text>
</comment>
<dbReference type="CDD" id="cd02022">
    <property type="entry name" value="DPCK"/>
    <property type="match status" value="1"/>
</dbReference>
<evidence type="ECO:0000256" key="2">
    <source>
        <dbReference type="ARBA" id="ARBA00022741"/>
    </source>
</evidence>
<proteinExistence type="inferred from homology"/>
<gene>
    <name evidence="5 8" type="primary">coaE</name>
    <name evidence="8" type="ORF">ENU96_01530</name>
</gene>
<dbReference type="GO" id="GO:0004140">
    <property type="term" value="F:dephospho-CoA kinase activity"/>
    <property type="evidence" value="ECO:0007669"/>
    <property type="project" value="UniProtKB-UniRule"/>
</dbReference>
<comment type="subcellular location">
    <subcellularLocation>
        <location evidence="5">Cytoplasm</location>
    </subcellularLocation>
</comment>
<dbReference type="HAMAP" id="MF_00376">
    <property type="entry name" value="Dephospho_CoA_kinase"/>
    <property type="match status" value="1"/>
</dbReference>
<keyword evidence="2 5" id="KW-0547">Nucleotide-binding</keyword>
<dbReference type="GO" id="GO:0015937">
    <property type="term" value="P:coenzyme A biosynthetic process"/>
    <property type="evidence" value="ECO:0007669"/>
    <property type="project" value="UniProtKB-UniRule"/>
</dbReference>
<dbReference type="UniPathway" id="UPA00241">
    <property type="reaction ID" value="UER00356"/>
</dbReference>
<dbReference type="Pfam" id="PF01121">
    <property type="entry name" value="CoaE"/>
    <property type="match status" value="1"/>
</dbReference>
<keyword evidence="5" id="KW-0963">Cytoplasm</keyword>
<dbReference type="InterPro" id="IPR001977">
    <property type="entry name" value="Depp_CoAkinase"/>
</dbReference>
<evidence type="ECO:0000256" key="5">
    <source>
        <dbReference type="HAMAP-Rule" id="MF_00376"/>
    </source>
</evidence>
<dbReference type="PROSITE" id="PS51219">
    <property type="entry name" value="DPCK"/>
    <property type="match status" value="1"/>
</dbReference>
<dbReference type="PANTHER" id="PTHR10695">
    <property type="entry name" value="DEPHOSPHO-COA KINASE-RELATED"/>
    <property type="match status" value="1"/>
</dbReference>
<dbReference type="PANTHER" id="PTHR10695:SF46">
    <property type="entry name" value="BIFUNCTIONAL COENZYME A SYNTHASE-RELATED"/>
    <property type="match status" value="1"/>
</dbReference>
<reference evidence="8" key="1">
    <citation type="journal article" date="2020" name="mSystems">
        <title>Genome- and Community-Level Interaction Insights into Carbon Utilization and Element Cycling Functions of Hydrothermarchaeota in Hydrothermal Sediment.</title>
        <authorList>
            <person name="Zhou Z."/>
            <person name="Liu Y."/>
            <person name="Xu W."/>
            <person name="Pan J."/>
            <person name="Luo Z.H."/>
            <person name="Li M."/>
        </authorList>
    </citation>
    <scope>NUCLEOTIDE SEQUENCE [LARGE SCALE GENOMIC DNA]</scope>
    <source>
        <strain evidence="8">SpSt-716</strain>
    </source>
</reference>
<dbReference type="EMBL" id="DTEN01000060">
    <property type="protein sequence ID" value="HGI74351.1"/>
    <property type="molecule type" value="Genomic_DNA"/>
</dbReference>
<feature type="binding site" evidence="5">
    <location>
        <begin position="35"/>
        <end position="40"/>
    </location>
    <ligand>
        <name>ATP</name>
        <dbReference type="ChEBI" id="CHEBI:30616"/>
    </ligand>
</feature>
<keyword evidence="5 8" id="KW-0418">Kinase</keyword>
<keyword evidence="5 8" id="KW-0808">Transferase</keyword>
<dbReference type="Gene3D" id="3.40.50.300">
    <property type="entry name" value="P-loop containing nucleotide triphosphate hydrolases"/>
    <property type="match status" value="1"/>
</dbReference>
<evidence type="ECO:0000256" key="3">
    <source>
        <dbReference type="ARBA" id="ARBA00022840"/>
    </source>
</evidence>
<keyword evidence="3 5" id="KW-0067">ATP-binding</keyword>
<name>A0A7V3YKL5_9BACT</name>
<keyword evidence="4 5" id="KW-0173">Coenzyme A biosynthesis</keyword>
<dbReference type="AlphaFoldDB" id="A0A7V3YKL5"/>
<organism evidence="8">
    <name type="scientific">Candidatus Caldatribacterium californiense</name>
    <dbReference type="NCBI Taxonomy" id="1454726"/>
    <lineage>
        <taxon>Bacteria</taxon>
        <taxon>Pseudomonadati</taxon>
        <taxon>Atribacterota</taxon>
        <taxon>Atribacteria</taxon>
        <taxon>Atribacterales</taxon>
        <taxon>Candidatus Caldatribacteriaceae</taxon>
        <taxon>Candidatus Caldatribacterium</taxon>
    </lineage>
</organism>
<dbReference type="SUPFAM" id="SSF52540">
    <property type="entry name" value="P-loop containing nucleoside triphosphate hydrolases"/>
    <property type="match status" value="1"/>
</dbReference>
<sequence length="219" mass="24918">MLWRAISPGSRPSRGTLRSTGSKEPRILGIGGGVASGKSTVAALFGKRGIPVILLDDLARELSQKGKPLWKLIVLAFGRFFLDRQGNLERRKLAWLVFRSWPMLFRLNGLAHPLLFWEVRRRCQRLQANFVVVEGAVLFEAGLCSLLSDLLFVDAPWNARRERLQKKGLEEKEIVLRLSAQRFLPALRRRASKVLINDSSTELLEHRVFSLFPDWFSGK</sequence>
<dbReference type="EC" id="2.7.1.24" evidence="5 6"/>
<evidence type="ECO:0000256" key="1">
    <source>
        <dbReference type="ARBA" id="ARBA00009018"/>
    </source>
</evidence>
<evidence type="ECO:0000256" key="6">
    <source>
        <dbReference type="NCBIfam" id="TIGR00152"/>
    </source>
</evidence>
<comment type="pathway">
    <text evidence="5">Cofactor biosynthesis; coenzyme A biosynthesis; CoA from (R)-pantothenate: step 5/5.</text>
</comment>
<dbReference type="GO" id="GO:0005524">
    <property type="term" value="F:ATP binding"/>
    <property type="evidence" value="ECO:0007669"/>
    <property type="project" value="UniProtKB-UniRule"/>
</dbReference>
<accession>A0A7V3YKL5</accession>
<comment type="catalytic activity">
    <reaction evidence="5">
        <text>3'-dephospho-CoA + ATP = ADP + CoA + H(+)</text>
        <dbReference type="Rhea" id="RHEA:18245"/>
        <dbReference type="ChEBI" id="CHEBI:15378"/>
        <dbReference type="ChEBI" id="CHEBI:30616"/>
        <dbReference type="ChEBI" id="CHEBI:57287"/>
        <dbReference type="ChEBI" id="CHEBI:57328"/>
        <dbReference type="ChEBI" id="CHEBI:456216"/>
        <dbReference type="EC" id="2.7.1.24"/>
    </reaction>
</comment>
<comment type="caution">
    <text evidence="8">The sequence shown here is derived from an EMBL/GenBank/DDBJ whole genome shotgun (WGS) entry which is preliminary data.</text>
</comment>
<dbReference type="GO" id="GO:0005737">
    <property type="term" value="C:cytoplasm"/>
    <property type="evidence" value="ECO:0007669"/>
    <property type="project" value="UniProtKB-SubCell"/>
</dbReference>
<dbReference type="NCBIfam" id="TIGR00152">
    <property type="entry name" value="dephospho-CoA kinase"/>
    <property type="match status" value="1"/>
</dbReference>
<protein>
    <recommendedName>
        <fullName evidence="5 6">Dephospho-CoA kinase</fullName>
        <ecNumber evidence="5 6">2.7.1.24</ecNumber>
    </recommendedName>
    <alternativeName>
        <fullName evidence="5">Dephosphocoenzyme A kinase</fullName>
    </alternativeName>
</protein>
<comment type="function">
    <text evidence="5">Catalyzes the phosphorylation of the 3'-hydroxyl group of dephosphocoenzyme A to form coenzyme A.</text>
</comment>